<evidence type="ECO:0000313" key="2">
    <source>
        <dbReference type="Proteomes" id="UP001060085"/>
    </source>
</evidence>
<reference evidence="2" key="1">
    <citation type="journal article" date="2023" name="Nat. Plants">
        <title>Single-cell RNA sequencing provides a high-resolution roadmap for understanding the multicellular compartmentation of specialized metabolism.</title>
        <authorList>
            <person name="Sun S."/>
            <person name="Shen X."/>
            <person name="Li Y."/>
            <person name="Li Y."/>
            <person name="Wang S."/>
            <person name="Li R."/>
            <person name="Zhang H."/>
            <person name="Shen G."/>
            <person name="Guo B."/>
            <person name="Wei J."/>
            <person name="Xu J."/>
            <person name="St-Pierre B."/>
            <person name="Chen S."/>
            <person name="Sun C."/>
        </authorList>
    </citation>
    <scope>NUCLEOTIDE SEQUENCE [LARGE SCALE GENOMIC DNA]</scope>
</reference>
<organism evidence="1 2">
    <name type="scientific">Catharanthus roseus</name>
    <name type="common">Madagascar periwinkle</name>
    <name type="synonym">Vinca rosea</name>
    <dbReference type="NCBI Taxonomy" id="4058"/>
    <lineage>
        <taxon>Eukaryota</taxon>
        <taxon>Viridiplantae</taxon>
        <taxon>Streptophyta</taxon>
        <taxon>Embryophyta</taxon>
        <taxon>Tracheophyta</taxon>
        <taxon>Spermatophyta</taxon>
        <taxon>Magnoliopsida</taxon>
        <taxon>eudicotyledons</taxon>
        <taxon>Gunneridae</taxon>
        <taxon>Pentapetalae</taxon>
        <taxon>asterids</taxon>
        <taxon>lamiids</taxon>
        <taxon>Gentianales</taxon>
        <taxon>Apocynaceae</taxon>
        <taxon>Rauvolfioideae</taxon>
        <taxon>Vinceae</taxon>
        <taxon>Catharanthinae</taxon>
        <taxon>Catharanthus</taxon>
    </lineage>
</organism>
<gene>
    <name evidence="1" type="ORF">M9H77_12534</name>
</gene>
<proteinExistence type="predicted"/>
<dbReference type="EMBL" id="CM044703">
    <property type="protein sequence ID" value="KAI5672170.1"/>
    <property type="molecule type" value="Genomic_DNA"/>
</dbReference>
<keyword evidence="2" id="KW-1185">Reference proteome</keyword>
<protein>
    <submittedName>
        <fullName evidence="1">Uncharacterized protein</fullName>
    </submittedName>
</protein>
<accession>A0ACC0BHL6</accession>
<comment type="caution">
    <text evidence="1">The sequence shown here is derived from an EMBL/GenBank/DDBJ whole genome shotgun (WGS) entry which is preliminary data.</text>
</comment>
<dbReference type="Proteomes" id="UP001060085">
    <property type="component" value="Linkage Group LG03"/>
</dbReference>
<name>A0ACC0BHL6_CATRO</name>
<sequence>MYIPLKLEDVHIFWRSLEINGLSGIGGQQSTQENMELRRVVQNILHLVIPLNPKDPVSGAPPIAFIKGRRKTNSNKRDKSHWEHIQISHTRILLRVLVEEGDRHMCLGVEIEHAQDSCMILPFYSASVRVGDTIVIAHLADSEHFIAVTIHENNFPLRIMVVVVSE</sequence>
<evidence type="ECO:0000313" key="1">
    <source>
        <dbReference type="EMBL" id="KAI5672170.1"/>
    </source>
</evidence>